<dbReference type="PANTHER" id="PTHR23430">
    <property type="entry name" value="HISTONE H2A"/>
    <property type="match status" value="1"/>
</dbReference>
<accession>A0A1A6GXL8</accession>
<dbReference type="STRING" id="56216.A0A1A6GXL8"/>
<evidence type="ECO:0000313" key="4">
    <source>
        <dbReference type="Proteomes" id="UP000092124"/>
    </source>
</evidence>
<dbReference type="SUPFAM" id="SSF47113">
    <property type="entry name" value="Histone-fold"/>
    <property type="match status" value="1"/>
</dbReference>
<dbReference type="Gene3D" id="1.10.20.10">
    <property type="entry name" value="Histone, subunit A"/>
    <property type="match status" value="1"/>
</dbReference>
<dbReference type="EMBL" id="LZPO01066336">
    <property type="protein sequence ID" value="OBS70345.1"/>
    <property type="molecule type" value="Genomic_DNA"/>
</dbReference>
<gene>
    <name evidence="3" type="ORF">A6R68_01114</name>
</gene>
<dbReference type="GO" id="GO:0003677">
    <property type="term" value="F:DNA binding"/>
    <property type="evidence" value="ECO:0007669"/>
    <property type="project" value="UniProtKB-KW"/>
</dbReference>
<comment type="subunit">
    <text evidence="1">The nucleosome is a histone octamer containing two molecules each of H2A, H2B, H3 and H4 assembled in one H3-H4 heterotetramer and two H2A-H2B heterodimers. The octamer wraps approximately 147 bp of DNA.</text>
</comment>
<keyword evidence="1" id="KW-0238">DNA-binding</keyword>
<dbReference type="InterPro" id="IPR002119">
    <property type="entry name" value="Histone_H2A"/>
</dbReference>
<comment type="caution">
    <text evidence="3">The sequence shown here is derived from an EMBL/GenBank/DDBJ whole genome shotgun (WGS) entry which is preliminary data.</text>
</comment>
<dbReference type="AlphaFoldDB" id="A0A1A6GXL8"/>
<dbReference type="GO" id="GO:0046982">
    <property type="term" value="F:protein heterodimerization activity"/>
    <property type="evidence" value="ECO:0007669"/>
    <property type="project" value="InterPro"/>
</dbReference>
<sequence length="136" mass="15048">MVGNARSQSYTEFEGGEDLGFPGPDVAQLLMGRGASREKLPPFFPDEEELKRCYRELGYSFPVGYIHRHLKTHTTSHGHVGTTAAVYSATITEYLTAEVLEQAGLRSAEKPCFKLMPSVEMPSSEVSNTLFQSRTS</sequence>
<reference evidence="3 4" key="1">
    <citation type="submission" date="2016-06" db="EMBL/GenBank/DDBJ databases">
        <title>The Draft Genome Sequence and Annotation of the Desert Woodrat Neotoma lepida.</title>
        <authorList>
            <person name="Campbell M."/>
            <person name="Oakeson K.F."/>
            <person name="Yandell M."/>
            <person name="Halpert J.R."/>
            <person name="Dearing D."/>
        </authorList>
    </citation>
    <scope>NUCLEOTIDE SEQUENCE [LARGE SCALE GENOMIC DNA]</scope>
    <source>
        <strain evidence="3">417</strain>
        <tissue evidence="3">Liver</tissue>
    </source>
</reference>
<evidence type="ECO:0000256" key="2">
    <source>
        <dbReference type="SAM" id="MobiDB-lite"/>
    </source>
</evidence>
<protein>
    <recommendedName>
        <fullName evidence="1">Histone H2A</fullName>
    </recommendedName>
</protein>
<evidence type="ECO:0000313" key="3">
    <source>
        <dbReference type="EMBL" id="OBS70345.1"/>
    </source>
</evidence>
<keyword evidence="1" id="KW-0539">Nucleus</keyword>
<comment type="similarity">
    <text evidence="1">Belongs to the histone H2A family.</text>
</comment>
<feature type="compositionally biased region" description="Polar residues" evidence="2">
    <location>
        <begin position="1"/>
        <end position="11"/>
    </location>
</feature>
<organism evidence="3 4">
    <name type="scientific">Neotoma lepida</name>
    <name type="common">Desert woodrat</name>
    <dbReference type="NCBI Taxonomy" id="56216"/>
    <lineage>
        <taxon>Eukaryota</taxon>
        <taxon>Metazoa</taxon>
        <taxon>Chordata</taxon>
        <taxon>Craniata</taxon>
        <taxon>Vertebrata</taxon>
        <taxon>Euteleostomi</taxon>
        <taxon>Mammalia</taxon>
        <taxon>Eutheria</taxon>
        <taxon>Euarchontoglires</taxon>
        <taxon>Glires</taxon>
        <taxon>Rodentia</taxon>
        <taxon>Myomorpha</taxon>
        <taxon>Muroidea</taxon>
        <taxon>Cricetidae</taxon>
        <taxon>Neotominae</taxon>
        <taxon>Neotoma</taxon>
    </lineage>
</organism>
<dbReference type="PRINTS" id="PR00620">
    <property type="entry name" value="HISTONEH2A"/>
</dbReference>
<dbReference type="SMART" id="SM00414">
    <property type="entry name" value="H2A"/>
    <property type="match status" value="1"/>
</dbReference>
<name>A0A1A6GXL8_NEOLE</name>
<proteinExistence type="inferred from homology"/>
<dbReference type="GO" id="GO:0030527">
    <property type="term" value="F:structural constituent of chromatin"/>
    <property type="evidence" value="ECO:0007669"/>
    <property type="project" value="InterPro"/>
</dbReference>
<dbReference type="InterPro" id="IPR009072">
    <property type="entry name" value="Histone-fold"/>
</dbReference>
<evidence type="ECO:0000256" key="1">
    <source>
        <dbReference type="RuleBase" id="RU003767"/>
    </source>
</evidence>
<keyword evidence="1" id="KW-0158">Chromosome</keyword>
<keyword evidence="4" id="KW-1185">Reference proteome</keyword>
<keyword evidence="1" id="KW-0544">Nucleosome core</keyword>
<dbReference type="GO" id="GO:0005634">
    <property type="term" value="C:nucleus"/>
    <property type="evidence" value="ECO:0007669"/>
    <property type="project" value="UniProtKB-SubCell"/>
</dbReference>
<dbReference type="Proteomes" id="UP000092124">
    <property type="component" value="Unassembled WGS sequence"/>
</dbReference>
<comment type="subcellular location">
    <subcellularLocation>
        <location evidence="1">Nucleus</location>
    </subcellularLocation>
</comment>
<feature type="region of interest" description="Disordered" evidence="2">
    <location>
        <begin position="1"/>
        <end position="21"/>
    </location>
</feature>
<dbReference type="GO" id="GO:0000786">
    <property type="term" value="C:nucleosome"/>
    <property type="evidence" value="ECO:0007669"/>
    <property type="project" value="UniProtKB-KW"/>
</dbReference>